<dbReference type="OrthoDB" id="9771902at2"/>
<proteinExistence type="predicted"/>
<dbReference type="InterPro" id="IPR011009">
    <property type="entry name" value="Kinase-like_dom_sf"/>
</dbReference>
<organism evidence="2 3">
    <name type="scientific">Thermoclostridium stercorarium subsp. thermolacticum DSM 2910</name>
    <dbReference type="NCBI Taxonomy" id="1121336"/>
    <lineage>
        <taxon>Bacteria</taxon>
        <taxon>Bacillati</taxon>
        <taxon>Bacillota</taxon>
        <taxon>Clostridia</taxon>
        <taxon>Eubacteriales</taxon>
        <taxon>Oscillospiraceae</taxon>
        <taxon>Thermoclostridium</taxon>
    </lineage>
</organism>
<evidence type="ECO:0000313" key="2">
    <source>
        <dbReference type="EMBL" id="ANW97624.1"/>
    </source>
</evidence>
<dbReference type="Gene3D" id="3.90.1200.10">
    <property type="match status" value="1"/>
</dbReference>
<keyword evidence="2" id="KW-0167">Capsid protein</keyword>
<accession>A0A1B1YA28</accession>
<dbReference type="GO" id="GO:0042601">
    <property type="term" value="C:endospore-forming forespore"/>
    <property type="evidence" value="ECO:0007669"/>
    <property type="project" value="TreeGrafter"/>
</dbReference>
<dbReference type="Proteomes" id="UP000092971">
    <property type="component" value="Chromosome"/>
</dbReference>
<protein>
    <submittedName>
        <fullName evidence="2">Spore coat protein CotS</fullName>
    </submittedName>
</protein>
<dbReference type="RefSeq" id="WP_015357838.1">
    <property type="nucleotide sequence ID" value="NZ_CP014672.1"/>
</dbReference>
<dbReference type="SUPFAM" id="SSF56112">
    <property type="entry name" value="Protein kinase-like (PK-like)"/>
    <property type="match status" value="1"/>
</dbReference>
<evidence type="ECO:0000313" key="3">
    <source>
        <dbReference type="Proteomes" id="UP000092971"/>
    </source>
</evidence>
<reference evidence="2 3" key="1">
    <citation type="submission" date="2016-02" db="EMBL/GenBank/DDBJ databases">
        <title>Comparison of Clostridium stercorarium subspecies using comparative genomics and transcriptomics.</title>
        <authorList>
            <person name="Schellenberg J."/>
            <person name="Thallinger G."/>
            <person name="Levin D.B."/>
            <person name="Zhang X."/>
            <person name="Alvare G."/>
            <person name="Fristensky B."/>
            <person name="Sparling R."/>
        </authorList>
    </citation>
    <scope>NUCLEOTIDE SEQUENCE [LARGE SCALE GENOMIC DNA]</scope>
    <source>
        <strain evidence="2 3">DSM 2910</strain>
    </source>
</reference>
<name>A0A1B1YA28_THEST</name>
<gene>
    <name evidence="2" type="ORF">CSTERTH_00515</name>
</gene>
<feature type="domain" description="Aminoglycoside phosphotransferase" evidence="1">
    <location>
        <begin position="79"/>
        <end position="255"/>
    </location>
</feature>
<dbReference type="InterPro" id="IPR047175">
    <property type="entry name" value="CotS-like"/>
</dbReference>
<dbReference type="InterPro" id="IPR002575">
    <property type="entry name" value="Aminoglycoside_PTrfase"/>
</dbReference>
<dbReference type="EMBL" id="CP014672">
    <property type="protein sequence ID" value="ANW97624.1"/>
    <property type="molecule type" value="Genomic_DNA"/>
</dbReference>
<evidence type="ECO:0000259" key="1">
    <source>
        <dbReference type="Pfam" id="PF01636"/>
    </source>
</evidence>
<dbReference type="PANTHER" id="PTHR39179">
    <property type="entry name" value="SPORE COAT PROTEIN I"/>
    <property type="match status" value="1"/>
</dbReference>
<dbReference type="InterPro" id="IPR014255">
    <property type="entry name" value="Spore_coat_CotS"/>
</dbReference>
<dbReference type="Gene3D" id="3.30.200.20">
    <property type="entry name" value="Phosphorylase Kinase, domain 1"/>
    <property type="match status" value="1"/>
</dbReference>
<dbReference type="Pfam" id="PF01636">
    <property type="entry name" value="APH"/>
    <property type="match status" value="1"/>
</dbReference>
<sequence>MQEARALIENSYGIRINGIKPYRAGYILETNAGRKYIKACQYTKERILFIHQAKTHLIMNDFRNIDPYCLTMNNQPYIEIDDVPYTMVDLIEGRECEFDDDRDVVKATEALALMHKAAHGFHPVGPYIPTGLGKLPALFKKHLEEIRKLKKKAERERNTFDYMFIEHFDYFYKSGLKSLEILFASEYNKLVEKTRKEGMICHHDYSYQNILIKGDTTSIINFDYCSVELKIYDLVNILRRRMRKCNWDIEKARLILDVYRKIEPLDQDEMKVMKSMLQFPQKFWRVINRYYNSRRCWAHRNFTIMLEEVIQEKDAHKNFMEKFDTL</sequence>
<dbReference type="NCBIfam" id="TIGR02906">
    <property type="entry name" value="spore_CotS"/>
    <property type="match status" value="1"/>
</dbReference>
<dbReference type="PANTHER" id="PTHR39179:SF1">
    <property type="entry name" value="SPORE COAT PROTEIN I"/>
    <property type="match status" value="1"/>
</dbReference>
<keyword evidence="2" id="KW-0946">Virion</keyword>
<dbReference type="AlphaFoldDB" id="A0A1B1YA28"/>